<evidence type="ECO:0000313" key="2">
    <source>
        <dbReference type="EMBL" id="QED22854.1"/>
    </source>
</evidence>
<feature type="signal peptide" evidence="1">
    <location>
        <begin position="1"/>
        <end position="20"/>
    </location>
</feature>
<accession>A0A5B8XEL8</accession>
<dbReference type="AlphaFoldDB" id="A0A5B8XEL8"/>
<organism evidence="2 3">
    <name type="scientific">Candidatus Deianiraea vastatrix</name>
    <dbReference type="NCBI Taxonomy" id="2163644"/>
    <lineage>
        <taxon>Bacteria</taxon>
        <taxon>Pseudomonadati</taxon>
        <taxon>Pseudomonadota</taxon>
        <taxon>Alphaproteobacteria</taxon>
        <taxon>Rickettsiales</taxon>
        <taxon>Candidatus Deianiraeaceae</taxon>
        <taxon>Candidatus Deianiraea</taxon>
    </lineage>
</organism>
<reference evidence="2 3" key="1">
    <citation type="journal article" date="2019" name="ISME J.">
        <title>Deianiraea, an extracellular bacterium associated with the ciliate Paramecium, suggests an alternative scenario for the evolution of Rickettsiales.</title>
        <authorList>
            <person name="Castelli M."/>
            <person name="Sabaneyeva E."/>
            <person name="Lanzoni O."/>
            <person name="Lebedeva N."/>
            <person name="Floriano A.M."/>
            <person name="Gaiarsa S."/>
            <person name="Benken K."/>
            <person name="Modeo L."/>
            <person name="Bandi C."/>
            <person name="Potekhin A."/>
            <person name="Sassera D."/>
            <person name="Petroni G."/>
        </authorList>
    </citation>
    <scope>NUCLEOTIDE SEQUENCE [LARGE SCALE GENOMIC DNA]</scope>
    <source>
        <strain evidence="2">CyL4-1</strain>
    </source>
</reference>
<keyword evidence="3" id="KW-1185">Reference proteome</keyword>
<evidence type="ECO:0000313" key="3">
    <source>
        <dbReference type="Proteomes" id="UP000321934"/>
    </source>
</evidence>
<protein>
    <submittedName>
        <fullName evidence="2">Uncharacterized protein</fullName>
    </submittedName>
</protein>
<dbReference type="EMBL" id="CP029077">
    <property type="protein sequence ID" value="QED22854.1"/>
    <property type="molecule type" value="Genomic_DNA"/>
</dbReference>
<keyword evidence="1" id="KW-0732">Signal</keyword>
<sequence length="300" mass="34958">MKNLVIILLLFLSFDANCLAKQAPKEAIFIIIGAGGRIDQEYNSYAQELNQKGYKINIYSFDPYYGSEDQSVDKELDVKIKECTPDFNKCEFVKEKFNDKRFLNINYTVYQDVKHDFIFEKRQNPKNTVNLFRYTTGVKSNNRNGIFVKKLTQDAIAGHKKIVFIDAVWCGGFQPITKQLFDKYKDKIKFIHAVHNKVQIITQELINMSNDADECYNSKAVYKYSCVFNIKEKMKKYFNENAEIYNKFYKKYDKFDDMTSDKQDEFIKSTNNEGFVKGGNCINDILNDSKFDDINADAVA</sequence>
<dbReference type="RefSeq" id="WP_146820164.1">
    <property type="nucleotide sequence ID" value="NZ_CP029077.1"/>
</dbReference>
<feature type="chain" id="PRO_5023028196" evidence="1">
    <location>
        <begin position="21"/>
        <end position="300"/>
    </location>
</feature>
<gene>
    <name evidence="2" type="ORF">Deia_00040</name>
</gene>
<evidence type="ECO:0000256" key="1">
    <source>
        <dbReference type="SAM" id="SignalP"/>
    </source>
</evidence>
<name>A0A5B8XEL8_9RICK</name>
<dbReference type="OrthoDB" id="9813770at2"/>
<dbReference type="Proteomes" id="UP000321934">
    <property type="component" value="Chromosome"/>
</dbReference>
<proteinExistence type="predicted"/>